<dbReference type="AlphaFoldDB" id="H2BVZ5"/>
<gene>
    <name evidence="1" type="ORF">Gilli_2281</name>
</gene>
<evidence type="ECO:0000313" key="2">
    <source>
        <dbReference type="Proteomes" id="UP000003844"/>
    </source>
</evidence>
<dbReference type="EMBL" id="JH594606">
    <property type="protein sequence ID" value="EHQ02912.1"/>
    <property type="molecule type" value="Genomic_DNA"/>
</dbReference>
<organism evidence="1 2">
    <name type="scientific">Gillisia limnaea (strain DSM 15749 / LMG 21470 / R-8282)</name>
    <dbReference type="NCBI Taxonomy" id="865937"/>
    <lineage>
        <taxon>Bacteria</taxon>
        <taxon>Pseudomonadati</taxon>
        <taxon>Bacteroidota</taxon>
        <taxon>Flavobacteriia</taxon>
        <taxon>Flavobacteriales</taxon>
        <taxon>Flavobacteriaceae</taxon>
        <taxon>Gillisia</taxon>
    </lineage>
</organism>
<protein>
    <submittedName>
        <fullName evidence="1">Uncharacterized protein</fullName>
    </submittedName>
</protein>
<name>H2BVZ5_GILLR</name>
<dbReference type="HOGENOM" id="CLU_2665920_0_0_10"/>
<sequence length="75" mass="8904">MIFLNPCENGAYRDLFHMLIIVVGKPENSIPGIWKNLKNWCFEITSAFIPDIKQHIYDKLQYVVRELGYMWNKSI</sequence>
<reference evidence="2" key="1">
    <citation type="journal article" date="2012" name="Stand. Genomic Sci.">
        <title>Genome sequence of the Antarctic rhodopsins-containing flavobacterium Gillisia limnaea type strain (R-8282(T)).</title>
        <authorList>
            <person name="Riedel T."/>
            <person name="Held B."/>
            <person name="Nolan M."/>
            <person name="Lucas S."/>
            <person name="Lapidus A."/>
            <person name="Tice H."/>
            <person name="Del Rio T.G."/>
            <person name="Cheng J.F."/>
            <person name="Han C."/>
            <person name="Tapia R."/>
            <person name="Goodwin L.A."/>
            <person name="Pitluck S."/>
            <person name="Liolios K."/>
            <person name="Mavromatis K."/>
            <person name="Pagani I."/>
            <person name="Ivanova N."/>
            <person name="Mikhailova N."/>
            <person name="Pati A."/>
            <person name="Chen A."/>
            <person name="Palaniappan K."/>
            <person name="Land M."/>
            <person name="Rohde M."/>
            <person name="Tindall B.J."/>
            <person name="Detter J.C."/>
            <person name="Goker M."/>
            <person name="Bristow J."/>
            <person name="Eisen J.A."/>
            <person name="Markowitz V."/>
            <person name="Hugenholtz P."/>
            <person name="Kyrpides N.C."/>
            <person name="Klenk H.P."/>
            <person name="Woyke T."/>
        </authorList>
    </citation>
    <scope>NUCLEOTIDE SEQUENCE [LARGE SCALE GENOMIC DNA]</scope>
    <source>
        <strain evidence="2">DSM 15749 / LMG 21470 / R-8282</strain>
    </source>
</reference>
<evidence type="ECO:0000313" key="1">
    <source>
        <dbReference type="EMBL" id="EHQ02912.1"/>
    </source>
</evidence>
<dbReference type="Proteomes" id="UP000003844">
    <property type="component" value="Unassembled WGS sequence"/>
</dbReference>
<dbReference type="RefSeq" id="WP_006989222.1">
    <property type="nucleotide sequence ID" value="NZ_JH594606.1"/>
</dbReference>
<accession>H2BVZ5</accession>
<keyword evidence="2" id="KW-1185">Reference proteome</keyword>
<proteinExistence type="predicted"/>